<accession>A0ABV8HX56</accession>
<dbReference type="Proteomes" id="UP001595765">
    <property type="component" value="Unassembled WGS sequence"/>
</dbReference>
<keyword evidence="7" id="KW-1185">Reference proteome</keyword>
<keyword evidence="2" id="KW-0285">Flavoprotein</keyword>
<dbReference type="InterPro" id="IPR050641">
    <property type="entry name" value="RIFMO-like"/>
</dbReference>
<organism evidence="6 7">
    <name type="scientific">Streptomyces polygonati</name>
    <dbReference type="NCBI Taxonomy" id="1617087"/>
    <lineage>
        <taxon>Bacteria</taxon>
        <taxon>Bacillati</taxon>
        <taxon>Actinomycetota</taxon>
        <taxon>Actinomycetes</taxon>
        <taxon>Kitasatosporales</taxon>
        <taxon>Streptomycetaceae</taxon>
        <taxon>Streptomyces</taxon>
    </lineage>
</organism>
<evidence type="ECO:0000256" key="3">
    <source>
        <dbReference type="ARBA" id="ARBA00022827"/>
    </source>
</evidence>
<dbReference type="Gene3D" id="3.50.50.60">
    <property type="entry name" value="FAD/NAD(P)-binding domain"/>
    <property type="match status" value="1"/>
</dbReference>
<dbReference type="Gene3D" id="3.40.30.120">
    <property type="match status" value="1"/>
</dbReference>
<evidence type="ECO:0000313" key="7">
    <source>
        <dbReference type="Proteomes" id="UP001595765"/>
    </source>
</evidence>
<keyword evidence="3" id="KW-0274">FAD</keyword>
<evidence type="ECO:0000256" key="1">
    <source>
        <dbReference type="ARBA" id="ARBA00001974"/>
    </source>
</evidence>
<evidence type="ECO:0000256" key="4">
    <source>
        <dbReference type="SAM" id="MobiDB-lite"/>
    </source>
</evidence>
<dbReference type="InterPro" id="IPR002938">
    <property type="entry name" value="FAD-bd"/>
</dbReference>
<dbReference type="Gene3D" id="3.30.70.2450">
    <property type="match status" value="1"/>
</dbReference>
<evidence type="ECO:0000256" key="2">
    <source>
        <dbReference type="ARBA" id="ARBA00022630"/>
    </source>
</evidence>
<evidence type="ECO:0000313" key="6">
    <source>
        <dbReference type="EMBL" id="MFC4036653.1"/>
    </source>
</evidence>
<dbReference type="PANTHER" id="PTHR43004:SF19">
    <property type="entry name" value="BINDING MONOOXYGENASE, PUTATIVE (JCVI)-RELATED"/>
    <property type="match status" value="1"/>
</dbReference>
<dbReference type="Pfam" id="PF01494">
    <property type="entry name" value="FAD_binding_3"/>
    <property type="match status" value="1"/>
</dbReference>
<keyword evidence="6" id="KW-0560">Oxidoreductase</keyword>
<feature type="domain" description="FAD-binding" evidence="5">
    <location>
        <begin position="3"/>
        <end position="340"/>
    </location>
</feature>
<comment type="cofactor">
    <cofactor evidence="1">
        <name>FAD</name>
        <dbReference type="ChEBI" id="CHEBI:57692"/>
    </cofactor>
</comment>
<sequence>MRADVVVVGGGPVGLLVAAELGARGVDTVVFEALTSVSRRPKATTLHARAAQCLVRGGHLPWRAASGDGPEQTRPFHFAGVPGLTLTAPAAEPAPLLKCRQADLERDFEARARARGVRVRRGHRVVAMADDPDAVRLTVRGPAGPEVWRAAYVVAADGARSTVRELAGIASDSWPATVAAWSAVVEPPADNGPPALEHGWHRTPRGWIVVSGLPDGGAHVRTLDTAGPHGTRDRPPTADDFRAEVARIAGREVTLGRLGDVTRFSDFSRLARDYRRGRVLLAGDAAHVHFPIGGQGLSTGVLDALSLGWRLAHVVRGAAGPGLLDAYGPERRPVARRVIADTRAQLDLMRPESGAEPGSRRPPAGPPAPDMASGCPAARVSGQDITAPPLADRPSPWEGHFLTNVPLLPVADSSAGDGGRSERATDVISLLRAGRPLLLLGGADAGRHHARAAPWAGLLRVVRTASAPAAAPSGEPLTAVLVRPDGYIAWTPGAGGLAAALTAYFGPPDPTGAGAVDPSELVEEGR</sequence>
<dbReference type="SUPFAM" id="SSF51905">
    <property type="entry name" value="FAD/NAD(P)-binding domain"/>
    <property type="match status" value="1"/>
</dbReference>
<proteinExistence type="predicted"/>
<dbReference type="PRINTS" id="PR00420">
    <property type="entry name" value="RNGMNOXGNASE"/>
</dbReference>
<dbReference type="GO" id="GO:0004497">
    <property type="term" value="F:monooxygenase activity"/>
    <property type="evidence" value="ECO:0007669"/>
    <property type="project" value="UniProtKB-KW"/>
</dbReference>
<dbReference type="InterPro" id="IPR036188">
    <property type="entry name" value="FAD/NAD-bd_sf"/>
</dbReference>
<dbReference type="PANTHER" id="PTHR43004">
    <property type="entry name" value="TRK SYSTEM POTASSIUM UPTAKE PROTEIN"/>
    <property type="match status" value="1"/>
</dbReference>
<reference evidence="7" key="1">
    <citation type="journal article" date="2019" name="Int. J. Syst. Evol. Microbiol.">
        <title>The Global Catalogue of Microorganisms (GCM) 10K type strain sequencing project: providing services to taxonomists for standard genome sequencing and annotation.</title>
        <authorList>
            <consortium name="The Broad Institute Genomics Platform"/>
            <consortium name="The Broad Institute Genome Sequencing Center for Infectious Disease"/>
            <person name="Wu L."/>
            <person name="Ma J."/>
        </authorList>
    </citation>
    <scope>NUCLEOTIDE SEQUENCE [LARGE SCALE GENOMIC DNA]</scope>
    <source>
        <strain evidence="7">CGMCC 4.7237</strain>
    </source>
</reference>
<protein>
    <submittedName>
        <fullName evidence="6">FAD-dependent monooxygenase</fullName>
    </submittedName>
</protein>
<keyword evidence="6" id="KW-0503">Monooxygenase</keyword>
<evidence type="ECO:0000259" key="5">
    <source>
        <dbReference type="Pfam" id="PF01494"/>
    </source>
</evidence>
<gene>
    <name evidence="6" type="ORF">ACFO3J_35225</name>
</gene>
<dbReference type="EMBL" id="JBHSBB010000052">
    <property type="protein sequence ID" value="MFC4036653.1"/>
    <property type="molecule type" value="Genomic_DNA"/>
</dbReference>
<name>A0ABV8HX56_9ACTN</name>
<dbReference type="RefSeq" id="WP_386438717.1">
    <property type="nucleotide sequence ID" value="NZ_JBHSBB010000052.1"/>
</dbReference>
<comment type="caution">
    <text evidence="6">The sequence shown here is derived from an EMBL/GenBank/DDBJ whole genome shotgun (WGS) entry which is preliminary data.</text>
</comment>
<feature type="region of interest" description="Disordered" evidence="4">
    <location>
        <begin position="345"/>
        <end position="396"/>
    </location>
</feature>
<dbReference type="Pfam" id="PF21274">
    <property type="entry name" value="Rng_hyd_C"/>
    <property type="match status" value="1"/>
</dbReference>